<accession>A0ABT8IQJ3</accession>
<evidence type="ECO:0000313" key="1">
    <source>
        <dbReference type="EMBL" id="MDN4595071.1"/>
    </source>
</evidence>
<evidence type="ECO:0000313" key="2">
    <source>
        <dbReference type="Proteomes" id="UP001174196"/>
    </source>
</evidence>
<organism evidence="1 2">
    <name type="scientific">Polycladomyces subterraneus</name>
    <dbReference type="NCBI Taxonomy" id="1016997"/>
    <lineage>
        <taxon>Bacteria</taxon>
        <taxon>Bacillati</taxon>
        <taxon>Bacillota</taxon>
        <taxon>Bacilli</taxon>
        <taxon>Bacillales</taxon>
        <taxon>Thermoactinomycetaceae</taxon>
        <taxon>Polycladomyces</taxon>
    </lineage>
</organism>
<gene>
    <name evidence="1" type="ORF">NWF35_14460</name>
</gene>
<comment type="caution">
    <text evidence="1">The sequence shown here is derived from an EMBL/GenBank/DDBJ whole genome shotgun (WGS) entry which is preliminary data.</text>
</comment>
<proteinExistence type="predicted"/>
<name>A0ABT8IQJ3_9BACL</name>
<keyword evidence="2" id="KW-1185">Reference proteome</keyword>
<dbReference type="EMBL" id="JANRHH010000049">
    <property type="protein sequence ID" value="MDN4595071.1"/>
    <property type="molecule type" value="Genomic_DNA"/>
</dbReference>
<dbReference type="Proteomes" id="UP001174196">
    <property type="component" value="Unassembled WGS sequence"/>
</dbReference>
<sequence length="59" mass="6870">MFVGRDWQTLHTTPLPQWTDEELVFQHAVFSQLSPLMNAQGISLHHQIIEEIERRGGSR</sequence>
<dbReference type="RefSeq" id="WP_301240048.1">
    <property type="nucleotide sequence ID" value="NZ_JANRHH010000049.1"/>
</dbReference>
<protein>
    <submittedName>
        <fullName evidence="1">Cytosolic protein</fullName>
    </submittedName>
</protein>
<reference evidence="1" key="1">
    <citation type="submission" date="2022-08" db="EMBL/GenBank/DDBJ databases">
        <title>Polycladomyces zharkentsis sp. nov., a novel thermophilic CMC and starch-degrading bacterium isolated from a geothermal spring in Kazakhstan.</title>
        <authorList>
            <person name="Mashzhan A."/>
            <person name="Kistaubaeva A."/>
            <person name="Javier-Lopez R."/>
            <person name="Birkeland N.-K."/>
        </authorList>
    </citation>
    <scope>NUCLEOTIDE SEQUENCE</scope>
    <source>
        <strain evidence="1">KSR 13</strain>
    </source>
</reference>